<feature type="region of interest" description="Disordered" evidence="2">
    <location>
        <begin position="176"/>
        <end position="195"/>
    </location>
</feature>
<evidence type="ECO:0000256" key="2">
    <source>
        <dbReference type="SAM" id="MobiDB-lite"/>
    </source>
</evidence>
<feature type="coiled-coil region" evidence="1">
    <location>
        <begin position="219"/>
        <end position="272"/>
    </location>
</feature>
<dbReference type="OrthoDB" id="5416572at2759"/>
<gene>
    <name evidence="3" type="ORF">ALECFALPRED_006408</name>
</gene>
<dbReference type="AlphaFoldDB" id="A0A8H3G2L5"/>
<organism evidence="3 4">
    <name type="scientific">Alectoria fallacina</name>
    <dbReference type="NCBI Taxonomy" id="1903189"/>
    <lineage>
        <taxon>Eukaryota</taxon>
        <taxon>Fungi</taxon>
        <taxon>Dikarya</taxon>
        <taxon>Ascomycota</taxon>
        <taxon>Pezizomycotina</taxon>
        <taxon>Lecanoromycetes</taxon>
        <taxon>OSLEUM clade</taxon>
        <taxon>Lecanoromycetidae</taxon>
        <taxon>Lecanorales</taxon>
        <taxon>Lecanorineae</taxon>
        <taxon>Parmeliaceae</taxon>
        <taxon>Alectoria</taxon>
    </lineage>
</organism>
<dbReference type="EMBL" id="CAJPDR010000408">
    <property type="protein sequence ID" value="CAF9935493.1"/>
    <property type="molecule type" value="Genomic_DNA"/>
</dbReference>
<comment type="caution">
    <text evidence="3">The sequence shown here is derived from an EMBL/GenBank/DDBJ whole genome shotgun (WGS) entry which is preliminary data.</text>
</comment>
<dbReference type="Proteomes" id="UP000664203">
    <property type="component" value="Unassembled WGS sequence"/>
</dbReference>
<accession>A0A8H3G2L5</accession>
<evidence type="ECO:0000313" key="3">
    <source>
        <dbReference type="EMBL" id="CAF9935493.1"/>
    </source>
</evidence>
<proteinExistence type="predicted"/>
<protein>
    <submittedName>
        <fullName evidence="3">Uncharacterized protein</fullName>
    </submittedName>
</protein>
<evidence type="ECO:0000256" key="1">
    <source>
        <dbReference type="SAM" id="Coils"/>
    </source>
</evidence>
<sequence length="339" mass="37674">MGHQSNLMRQQTALLQNQLHSTLFTGEITHSVRLQSHKANSCSEPALPVNTKAAQQHANSENSSSLRVQHNLLHLNTKQALRNSDTWTAVSSWLATSQTFEKPPVAASIADPAPRERRCKEYWLQVAEDLEFRIKSRSEQSKPSVCLNPGSVYANPGITSPISRIEPETKPPRLAKHTPAGHFKTTTNTAPALLPDTMGSAKMQERERKSFIAANTSEVQEMLAKHKREQEKQKQLEAIKLKTADDAATATAKQLEAAKSSKADEAVKAKAKKLAAQAMAAHKKEQERKKYVEGRAQDIHDNLLLCKPFDIDAVRREFSGKEVQEIKKIVRELGGAKRV</sequence>
<name>A0A8H3G2L5_9LECA</name>
<evidence type="ECO:0000313" key="4">
    <source>
        <dbReference type="Proteomes" id="UP000664203"/>
    </source>
</evidence>
<keyword evidence="1" id="KW-0175">Coiled coil</keyword>
<reference evidence="3" key="1">
    <citation type="submission" date="2021-03" db="EMBL/GenBank/DDBJ databases">
        <authorList>
            <person name="Tagirdzhanova G."/>
        </authorList>
    </citation>
    <scope>NUCLEOTIDE SEQUENCE</scope>
</reference>
<keyword evidence="4" id="KW-1185">Reference proteome</keyword>